<evidence type="ECO:0000256" key="5">
    <source>
        <dbReference type="ARBA" id="ARBA00023306"/>
    </source>
</evidence>
<proteinExistence type="inferred from homology"/>
<gene>
    <name evidence="9" type="ORF">EmuJ_000525920</name>
</gene>
<protein>
    <recommendedName>
        <fullName evidence="6">TIMELESS-interacting protein</fullName>
    </recommendedName>
</protein>
<reference evidence="9" key="1">
    <citation type="journal article" date="2013" name="Nature">
        <title>The genomes of four tapeworm species reveal adaptations to parasitism.</title>
        <authorList>
            <person name="Tsai I.J."/>
            <person name="Zarowiecki M."/>
            <person name="Holroyd N."/>
            <person name="Garciarrubio A."/>
            <person name="Sanchez-Flores A."/>
            <person name="Brooks K.L."/>
            <person name="Tracey A."/>
            <person name="Bobes R.J."/>
            <person name="Fragoso G."/>
            <person name="Sciutto E."/>
            <person name="Aslett M."/>
            <person name="Beasley H."/>
            <person name="Bennett H.M."/>
            <person name="Cai J."/>
            <person name="Camicia F."/>
            <person name="Clark R."/>
            <person name="Cucher M."/>
            <person name="De Silva N."/>
            <person name="Day T.A."/>
            <person name="Deplazes P."/>
            <person name="Estrada K."/>
            <person name="Fernandez C."/>
            <person name="Holland P.W."/>
            <person name="Hou J."/>
            <person name="Hu S."/>
            <person name="Huckvale T."/>
            <person name="Hung S.S."/>
            <person name="Kamenetzky L."/>
            <person name="Keane J.A."/>
            <person name="Kiss F."/>
            <person name="Koziol U."/>
            <person name="Lambert O."/>
            <person name="Liu K."/>
            <person name="Luo X."/>
            <person name="Luo Y."/>
            <person name="Macchiaroli N."/>
            <person name="Nichol S."/>
            <person name="Paps J."/>
            <person name="Parkinson J."/>
            <person name="Pouchkina-Stantcheva N."/>
            <person name="Riddiford N."/>
            <person name="Rosenzvit M."/>
            <person name="Salinas G."/>
            <person name="Wasmuth J.D."/>
            <person name="Zamanian M."/>
            <person name="Zheng Y."/>
            <person name="Cai X."/>
            <person name="Soberon X."/>
            <person name="Olson P.D."/>
            <person name="Laclette J.P."/>
            <person name="Brehm K."/>
            <person name="Berriman M."/>
            <person name="Garciarrubio A."/>
            <person name="Bobes R.J."/>
            <person name="Fragoso G."/>
            <person name="Sanchez-Flores A."/>
            <person name="Estrada K."/>
            <person name="Cevallos M.A."/>
            <person name="Morett E."/>
            <person name="Gonzalez V."/>
            <person name="Portillo T."/>
            <person name="Ochoa-Leyva A."/>
            <person name="Jose M.V."/>
            <person name="Sciutto E."/>
            <person name="Landa A."/>
            <person name="Jimenez L."/>
            <person name="Valdes V."/>
            <person name="Carrero J.C."/>
            <person name="Larralde C."/>
            <person name="Morales-Montor J."/>
            <person name="Limon-Lason J."/>
            <person name="Soberon X."/>
            <person name="Laclette J.P."/>
        </authorList>
    </citation>
    <scope>NUCLEOTIDE SEQUENCE [LARGE SCALE GENOMIC DNA]</scope>
</reference>
<evidence type="ECO:0000256" key="3">
    <source>
        <dbReference type="ARBA" id="ARBA00022763"/>
    </source>
</evidence>
<evidence type="ECO:0000256" key="6">
    <source>
        <dbReference type="RuleBase" id="RU366049"/>
    </source>
</evidence>
<accession>A0A068Y732</accession>
<evidence type="ECO:0000313" key="9">
    <source>
        <dbReference type="EMBL" id="CDS37965.1"/>
    </source>
</evidence>
<evidence type="ECO:0000259" key="8">
    <source>
        <dbReference type="Pfam" id="PF07962"/>
    </source>
</evidence>
<evidence type="ECO:0000256" key="7">
    <source>
        <dbReference type="SAM" id="MobiDB-lite"/>
    </source>
</evidence>
<name>A0A068Y732_ECHMU</name>
<dbReference type="Proteomes" id="UP000017246">
    <property type="component" value="Unassembled WGS sequence"/>
</dbReference>
<dbReference type="GO" id="GO:0043111">
    <property type="term" value="P:replication fork arrest"/>
    <property type="evidence" value="ECO:0007669"/>
    <property type="project" value="TreeGrafter"/>
</dbReference>
<evidence type="ECO:0000256" key="4">
    <source>
        <dbReference type="ARBA" id="ARBA00023242"/>
    </source>
</evidence>
<organism evidence="9 10">
    <name type="scientific">Echinococcus multilocularis</name>
    <name type="common">Fox tapeworm</name>
    <dbReference type="NCBI Taxonomy" id="6211"/>
    <lineage>
        <taxon>Eukaryota</taxon>
        <taxon>Metazoa</taxon>
        <taxon>Spiralia</taxon>
        <taxon>Lophotrochozoa</taxon>
        <taxon>Platyhelminthes</taxon>
        <taxon>Cestoda</taxon>
        <taxon>Eucestoda</taxon>
        <taxon>Cyclophyllidea</taxon>
        <taxon>Taeniidae</taxon>
        <taxon>Echinococcus</taxon>
    </lineage>
</organism>
<dbReference type="InterPro" id="IPR012923">
    <property type="entry name" value="Csm3"/>
</dbReference>
<feature type="region of interest" description="Disordered" evidence="7">
    <location>
        <begin position="65"/>
        <end position="84"/>
    </location>
</feature>
<dbReference type="GO" id="GO:0003677">
    <property type="term" value="F:DNA binding"/>
    <property type="evidence" value="ECO:0007669"/>
    <property type="project" value="TreeGrafter"/>
</dbReference>
<evidence type="ECO:0000256" key="1">
    <source>
        <dbReference type="ARBA" id="ARBA00004123"/>
    </source>
</evidence>
<comment type="subcellular location">
    <subcellularLocation>
        <location evidence="1 6">Nucleus</location>
    </subcellularLocation>
</comment>
<dbReference type="eggNOG" id="KOG3004">
    <property type="taxonomic scope" value="Eukaryota"/>
</dbReference>
<keyword evidence="4 6" id="KW-0539">Nucleus</keyword>
<dbReference type="AlphaFoldDB" id="A0A068Y732"/>
<dbReference type="GO" id="GO:0006974">
    <property type="term" value="P:DNA damage response"/>
    <property type="evidence" value="ECO:0007669"/>
    <property type="project" value="UniProtKB-KW"/>
</dbReference>
<dbReference type="PANTHER" id="PTHR13220">
    <property type="entry name" value="TIMELESS INTERACTING-RELATED"/>
    <property type="match status" value="1"/>
</dbReference>
<dbReference type="GO" id="GO:0031297">
    <property type="term" value="P:replication fork processing"/>
    <property type="evidence" value="ECO:0007669"/>
    <property type="project" value="UniProtKB-UniRule"/>
</dbReference>
<dbReference type="OrthoDB" id="437078at2759"/>
<dbReference type="PANTHER" id="PTHR13220:SF11">
    <property type="entry name" value="TIMELESS-INTERACTING PROTEIN"/>
    <property type="match status" value="1"/>
</dbReference>
<evidence type="ECO:0000313" key="10">
    <source>
        <dbReference type="Proteomes" id="UP000017246"/>
    </source>
</evidence>
<reference evidence="9" key="2">
    <citation type="submission" date="2015-11" db="EMBL/GenBank/DDBJ databases">
        <authorList>
            <person name="Zhang Y."/>
            <person name="Guo Z."/>
        </authorList>
    </citation>
    <scope>NUCLEOTIDE SEQUENCE</scope>
</reference>
<feature type="region of interest" description="Disordered" evidence="7">
    <location>
        <begin position="1"/>
        <end position="58"/>
    </location>
</feature>
<dbReference type="GO" id="GO:0031298">
    <property type="term" value="C:replication fork protection complex"/>
    <property type="evidence" value="ECO:0007669"/>
    <property type="project" value="TreeGrafter"/>
</dbReference>
<dbReference type="Pfam" id="PF07962">
    <property type="entry name" value="Swi3"/>
    <property type="match status" value="1"/>
</dbReference>
<dbReference type="OMA" id="FIYESWA"/>
<feature type="region of interest" description="Disordered" evidence="7">
    <location>
        <begin position="223"/>
        <end position="252"/>
    </location>
</feature>
<dbReference type="EMBL" id="LN902847">
    <property type="protein sequence ID" value="CDS37965.1"/>
    <property type="molecule type" value="Genomic_DNA"/>
</dbReference>
<comment type="function">
    <text evidence="6">Plays an important role in the control of DNA replication and the maintenance of replication fork stability.</text>
</comment>
<evidence type="ECO:0000256" key="2">
    <source>
        <dbReference type="ARBA" id="ARBA00006075"/>
    </source>
</evidence>
<feature type="compositionally biased region" description="Low complexity" evidence="7">
    <location>
        <begin position="1"/>
        <end position="11"/>
    </location>
</feature>
<dbReference type="InterPro" id="IPR040038">
    <property type="entry name" value="TIPIN/Csm3/Swi3"/>
</dbReference>
<keyword evidence="3 6" id="KW-0227">DNA damage</keyword>
<dbReference type="STRING" id="6211.A0A068Y732"/>
<keyword evidence="5 6" id="KW-0131">Cell cycle</keyword>
<comment type="similarity">
    <text evidence="2 6">Belongs to the CSM3 family.</text>
</comment>
<feature type="domain" description="Chromosome segregation in meiosis protein 3" evidence="8">
    <location>
        <begin position="138"/>
        <end position="217"/>
    </location>
</feature>
<sequence length="347" mass="38405">MEGSEGSSSGSFILPSNPIMSSTQVGERSFGGSRPRSRLRPLDSDDDEDGGNVWDADAVPFPVLTHPSVSPFGSHLSEEDEEQGVGVDDGIDMVSVHSADEEDNNETGAQDLDIKTLRQLKGISAGARKKTVQRPLPKLDPPTLLGERGLPALLKDFQNVRFKGRGHEFEDLDKLMFIYESWAHRMLPKFSFMDVIERLEAVGSKREVQTALKSMRAGTWPPTITSEFIHDSSDSNSENEAPMPSANPPENEEMQDLLRLPEDGPKSPFSLPRHPLVPSTSTAVMVREHEEEEASVTARIERNRQMALQRLEAKRRAFILQTSTSYRGGPSVLRKALLPVNSSYNAQ</sequence>
<dbReference type="GO" id="GO:0000076">
    <property type="term" value="P:DNA replication checkpoint signaling"/>
    <property type="evidence" value="ECO:0007669"/>
    <property type="project" value="UniProtKB-UniRule"/>
</dbReference>
<keyword evidence="10" id="KW-1185">Reference proteome</keyword>